<dbReference type="PROSITE" id="PS50011">
    <property type="entry name" value="PROTEIN_KINASE_DOM"/>
    <property type="match status" value="1"/>
</dbReference>
<name>A0A915LRE9_MELJA</name>
<dbReference type="InterPro" id="IPR008271">
    <property type="entry name" value="Ser/Thr_kinase_AS"/>
</dbReference>
<dbReference type="Gene3D" id="1.10.510.10">
    <property type="entry name" value="Transferase(Phosphotransferase) domain 1"/>
    <property type="match status" value="1"/>
</dbReference>
<dbReference type="SUPFAM" id="SSF56112">
    <property type="entry name" value="Protein kinase-like (PK-like)"/>
    <property type="match status" value="1"/>
</dbReference>
<dbReference type="EC" id="2.7.11.1" evidence="1"/>
<protein>
    <recommendedName>
        <fullName evidence="1">non-specific serine/threonine protein kinase</fullName>
        <ecNumber evidence="1">2.7.11.1</ecNumber>
    </recommendedName>
</protein>
<dbReference type="WBParaSite" id="scaffold14862_cov449.g17666">
    <property type="protein sequence ID" value="scaffold14862_cov449.g17666"/>
    <property type="gene ID" value="scaffold14862_cov449.g17666"/>
</dbReference>
<dbReference type="Proteomes" id="UP000887561">
    <property type="component" value="Unplaced"/>
</dbReference>
<proteinExistence type="predicted"/>
<feature type="region of interest" description="Disordered" evidence="2">
    <location>
        <begin position="1"/>
        <end position="29"/>
    </location>
</feature>
<dbReference type="GO" id="GO:0004674">
    <property type="term" value="F:protein serine/threonine kinase activity"/>
    <property type="evidence" value="ECO:0007669"/>
    <property type="project" value="UniProtKB-EC"/>
</dbReference>
<feature type="domain" description="Protein kinase" evidence="3">
    <location>
        <begin position="1"/>
        <end position="249"/>
    </location>
</feature>
<keyword evidence="4" id="KW-1185">Reference proteome</keyword>
<evidence type="ECO:0000313" key="4">
    <source>
        <dbReference type="Proteomes" id="UP000887561"/>
    </source>
</evidence>
<dbReference type="AlphaFoldDB" id="A0A915LRE9"/>
<dbReference type="PROSITE" id="PS00108">
    <property type="entry name" value="PROTEIN_KINASE_ST"/>
    <property type="match status" value="1"/>
</dbReference>
<feature type="compositionally biased region" description="Basic and acidic residues" evidence="2">
    <location>
        <begin position="16"/>
        <end position="29"/>
    </location>
</feature>
<dbReference type="SMART" id="SM00220">
    <property type="entry name" value="S_TKc"/>
    <property type="match status" value="1"/>
</dbReference>
<dbReference type="PANTHER" id="PTHR11909">
    <property type="entry name" value="CASEIN KINASE-RELATED"/>
    <property type="match status" value="1"/>
</dbReference>
<dbReference type="Pfam" id="PF00069">
    <property type="entry name" value="Pkinase"/>
    <property type="match status" value="1"/>
</dbReference>
<dbReference type="InterPro" id="IPR050235">
    <property type="entry name" value="CK1_Ser-Thr_kinase"/>
</dbReference>
<dbReference type="InterPro" id="IPR000719">
    <property type="entry name" value="Prot_kinase_dom"/>
</dbReference>
<evidence type="ECO:0000256" key="1">
    <source>
        <dbReference type="ARBA" id="ARBA00012513"/>
    </source>
</evidence>
<reference evidence="5" key="1">
    <citation type="submission" date="2022-11" db="UniProtKB">
        <authorList>
            <consortium name="WormBaseParasite"/>
        </authorList>
    </citation>
    <scope>IDENTIFICATION</scope>
</reference>
<evidence type="ECO:0000256" key="2">
    <source>
        <dbReference type="SAM" id="MobiDB-lite"/>
    </source>
</evidence>
<sequence>MKRRADQRNSMRKPRQPLDIKKMTRKPEAHGIMRTHEGRKMHPLLDMGYLVRGRFRIHDIVGSGGFGQIFKGSDKVASGTLHLSRRPKCHYIIMELLGPSLAVLRKQTQSRRFSIGTALRVGEQCLDAMEVMHLSGYLHRDIKPSNMCIGLSQFGKHRTVFIIDFGMARKYLQPNGQHRKERGRAAFRGTTRYVSLTVHDRKETGPVDDLWSLYYSIIEMGEGVLPWRMKLKQKDVEDMKRKSTFTDLC</sequence>
<accession>A0A915LRE9</accession>
<dbReference type="GO" id="GO:0005524">
    <property type="term" value="F:ATP binding"/>
    <property type="evidence" value="ECO:0007669"/>
    <property type="project" value="InterPro"/>
</dbReference>
<evidence type="ECO:0000259" key="3">
    <source>
        <dbReference type="PROSITE" id="PS50011"/>
    </source>
</evidence>
<organism evidence="4 5">
    <name type="scientific">Meloidogyne javanica</name>
    <name type="common">Root-knot nematode worm</name>
    <dbReference type="NCBI Taxonomy" id="6303"/>
    <lineage>
        <taxon>Eukaryota</taxon>
        <taxon>Metazoa</taxon>
        <taxon>Ecdysozoa</taxon>
        <taxon>Nematoda</taxon>
        <taxon>Chromadorea</taxon>
        <taxon>Rhabditida</taxon>
        <taxon>Tylenchina</taxon>
        <taxon>Tylenchomorpha</taxon>
        <taxon>Tylenchoidea</taxon>
        <taxon>Meloidogynidae</taxon>
        <taxon>Meloidogyninae</taxon>
        <taxon>Meloidogyne</taxon>
        <taxon>Meloidogyne incognita group</taxon>
    </lineage>
</organism>
<dbReference type="InterPro" id="IPR011009">
    <property type="entry name" value="Kinase-like_dom_sf"/>
</dbReference>
<evidence type="ECO:0000313" key="5">
    <source>
        <dbReference type="WBParaSite" id="scaffold14862_cov449.g17666"/>
    </source>
</evidence>